<dbReference type="GO" id="GO:0006308">
    <property type="term" value="P:DNA catabolic process"/>
    <property type="evidence" value="ECO:0007669"/>
    <property type="project" value="UniProtKB-UniRule"/>
</dbReference>
<organism evidence="7 8">
    <name type="scientific">Bacillus nakamurai</name>
    <dbReference type="NCBI Taxonomy" id="1793963"/>
    <lineage>
        <taxon>Bacteria</taxon>
        <taxon>Bacillati</taxon>
        <taxon>Bacillota</taxon>
        <taxon>Bacilli</taxon>
        <taxon>Bacillales</taxon>
        <taxon>Bacillaceae</taxon>
        <taxon>Bacillus</taxon>
    </lineage>
</organism>
<dbReference type="HAMAP" id="MF_00337">
    <property type="entry name" value="Exonuc_7_S"/>
    <property type="match status" value="1"/>
</dbReference>
<evidence type="ECO:0000256" key="2">
    <source>
        <dbReference type="ARBA" id="ARBA00022490"/>
    </source>
</evidence>
<keyword evidence="5 6" id="KW-0269">Exonuclease</keyword>
<keyword evidence="3 6" id="KW-0540">Nuclease</keyword>
<evidence type="ECO:0000256" key="4">
    <source>
        <dbReference type="ARBA" id="ARBA00022801"/>
    </source>
</evidence>
<accession>A0A150F707</accession>
<dbReference type="Proteomes" id="UP000075430">
    <property type="component" value="Unassembled WGS sequence"/>
</dbReference>
<evidence type="ECO:0000313" key="8">
    <source>
        <dbReference type="Proteomes" id="UP000075430"/>
    </source>
</evidence>
<comment type="function">
    <text evidence="6">Bidirectionally degrades single-stranded DNA into large acid-insoluble oligonucleotides, which are then degraded further into small acid-soluble oligonucleotides.</text>
</comment>
<comment type="catalytic activity">
    <reaction evidence="6">
        <text>Exonucleolytic cleavage in either 5'- to 3'- or 3'- to 5'-direction to yield nucleoside 5'-phosphates.</text>
        <dbReference type="EC" id="3.1.11.6"/>
    </reaction>
</comment>
<evidence type="ECO:0000313" key="7">
    <source>
        <dbReference type="EMBL" id="KXZ18550.1"/>
    </source>
</evidence>
<dbReference type="EC" id="3.1.11.6" evidence="6"/>
<dbReference type="RefSeq" id="WP_061521996.1">
    <property type="nucleotide sequence ID" value="NZ_JAJJBV010000019.1"/>
</dbReference>
<dbReference type="STRING" id="1793963.AXI58_17220"/>
<dbReference type="NCBIfam" id="NF010666">
    <property type="entry name" value="PRK14063.1"/>
    <property type="match status" value="1"/>
</dbReference>
<protein>
    <recommendedName>
        <fullName evidence="6">Exodeoxyribonuclease 7 small subunit</fullName>
        <ecNumber evidence="6">3.1.11.6</ecNumber>
    </recommendedName>
    <alternativeName>
        <fullName evidence="6">Exodeoxyribonuclease VII small subunit</fullName>
        <shortName evidence="6">Exonuclease VII small subunit</shortName>
    </alternativeName>
</protein>
<dbReference type="Gene3D" id="1.10.287.1040">
    <property type="entry name" value="Exonuclease VII, small subunit"/>
    <property type="match status" value="1"/>
</dbReference>
<dbReference type="AlphaFoldDB" id="A0A150F707"/>
<evidence type="ECO:0000256" key="1">
    <source>
        <dbReference type="ARBA" id="ARBA00009998"/>
    </source>
</evidence>
<keyword evidence="8" id="KW-1185">Reference proteome</keyword>
<dbReference type="PANTHER" id="PTHR34137:SF1">
    <property type="entry name" value="EXODEOXYRIBONUCLEASE 7 SMALL SUBUNIT"/>
    <property type="match status" value="1"/>
</dbReference>
<dbReference type="PANTHER" id="PTHR34137">
    <property type="entry name" value="EXODEOXYRIBONUCLEASE 7 SMALL SUBUNIT"/>
    <property type="match status" value="1"/>
</dbReference>
<keyword evidence="2 6" id="KW-0963">Cytoplasm</keyword>
<dbReference type="GO" id="GO:0008855">
    <property type="term" value="F:exodeoxyribonuclease VII activity"/>
    <property type="evidence" value="ECO:0007669"/>
    <property type="project" value="UniProtKB-UniRule"/>
</dbReference>
<dbReference type="OrthoDB" id="9798666at2"/>
<proteinExistence type="inferred from homology"/>
<dbReference type="Pfam" id="PF02609">
    <property type="entry name" value="Exonuc_VII_S"/>
    <property type="match status" value="1"/>
</dbReference>
<evidence type="ECO:0000256" key="3">
    <source>
        <dbReference type="ARBA" id="ARBA00022722"/>
    </source>
</evidence>
<comment type="similarity">
    <text evidence="1 6">Belongs to the XseB family.</text>
</comment>
<dbReference type="InterPro" id="IPR037004">
    <property type="entry name" value="Exonuc_VII_ssu_sf"/>
</dbReference>
<evidence type="ECO:0000256" key="5">
    <source>
        <dbReference type="ARBA" id="ARBA00022839"/>
    </source>
</evidence>
<comment type="subunit">
    <text evidence="6">Heterooligomer composed of large and small subunits.</text>
</comment>
<dbReference type="GO" id="GO:0005829">
    <property type="term" value="C:cytosol"/>
    <property type="evidence" value="ECO:0007669"/>
    <property type="project" value="TreeGrafter"/>
</dbReference>
<comment type="subcellular location">
    <subcellularLocation>
        <location evidence="6">Cytoplasm</location>
    </subcellularLocation>
</comment>
<dbReference type="GO" id="GO:0009318">
    <property type="term" value="C:exodeoxyribonuclease VII complex"/>
    <property type="evidence" value="ECO:0007669"/>
    <property type="project" value="UniProtKB-UniRule"/>
</dbReference>
<reference evidence="8" key="1">
    <citation type="submission" date="2016-02" db="EMBL/GenBank/DDBJ databases">
        <authorList>
            <person name="Dunlap C."/>
        </authorList>
    </citation>
    <scope>NUCLEOTIDE SEQUENCE [LARGE SCALE GENOMIC DNA]</scope>
    <source>
        <strain evidence="8">NRRL B-41092</strain>
    </source>
</reference>
<comment type="caution">
    <text evidence="7">The sequence shown here is derived from an EMBL/GenBank/DDBJ whole genome shotgun (WGS) entry which is preliminary data.</text>
</comment>
<name>A0A150F707_9BACI</name>
<evidence type="ECO:0000256" key="6">
    <source>
        <dbReference type="HAMAP-Rule" id="MF_00337"/>
    </source>
</evidence>
<dbReference type="EMBL" id="LSBA01000017">
    <property type="protein sequence ID" value="KXZ18550.1"/>
    <property type="molecule type" value="Genomic_DNA"/>
</dbReference>
<sequence length="84" mass="9568">MTEIKKSETMTFEEAMKGLEGIVAKLEEGDVPLEQAINYFQEGMALSKMCHEKLQHVEKQMDFILKDDGELAPFSVQEEDEGDK</sequence>
<dbReference type="NCBIfam" id="TIGR01280">
    <property type="entry name" value="xseB"/>
    <property type="match status" value="1"/>
</dbReference>
<gene>
    <name evidence="6" type="primary">xseB</name>
    <name evidence="7" type="ORF">AXI58_17220</name>
</gene>
<dbReference type="InterPro" id="IPR003761">
    <property type="entry name" value="Exonuc_VII_S"/>
</dbReference>
<keyword evidence="4 6" id="KW-0378">Hydrolase</keyword>
<dbReference type="SUPFAM" id="SSF116842">
    <property type="entry name" value="XseB-like"/>
    <property type="match status" value="1"/>
</dbReference>